<feature type="signal peptide" evidence="2">
    <location>
        <begin position="1"/>
        <end position="21"/>
    </location>
</feature>
<protein>
    <submittedName>
        <fullName evidence="3">Uncharacterized protein</fullName>
    </submittedName>
</protein>
<keyword evidence="1" id="KW-0802">TPR repeat</keyword>
<name>A0A2D2DF25_9BURK</name>
<dbReference type="Proteomes" id="UP000229897">
    <property type="component" value="Chromosome"/>
</dbReference>
<dbReference type="OrthoDB" id="8525350at2"/>
<evidence type="ECO:0000256" key="2">
    <source>
        <dbReference type="SAM" id="SignalP"/>
    </source>
</evidence>
<organism evidence="3 4">
    <name type="scientific">Massilia violaceinigra</name>
    <dbReference type="NCBI Taxonomy" id="2045208"/>
    <lineage>
        <taxon>Bacteria</taxon>
        <taxon>Pseudomonadati</taxon>
        <taxon>Pseudomonadota</taxon>
        <taxon>Betaproteobacteria</taxon>
        <taxon>Burkholderiales</taxon>
        <taxon>Oxalobacteraceae</taxon>
        <taxon>Telluria group</taxon>
        <taxon>Massilia</taxon>
    </lineage>
</organism>
<evidence type="ECO:0000313" key="4">
    <source>
        <dbReference type="Proteomes" id="UP000229897"/>
    </source>
</evidence>
<dbReference type="PROSITE" id="PS50005">
    <property type="entry name" value="TPR"/>
    <property type="match status" value="1"/>
</dbReference>
<keyword evidence="2" id="KW-0732">Signal</keyword>
<reference evidence="3" key="1">
    <citation type="submission" date="2017-10" db="EMBL/GenBank/DDBJ databases">
        <title>Massilia psychrophilum sp. nov., a novel purple-pigmented bacterium isolated from Tianshan glacier, Xinjiang Municipality, China.</title>
        <authorList>
            <person name="Wang H."/>
        </authorList>
    </citation>
    <scope>NUCLEOTIDE SEQUENCE [LARGE SCALE GENOMIC DNA]</scope>
    <source>
        <strain evidence="3">B2</strain>
    </source>
</reference>
<dbReference type="KEGG" id="mass:CR152_02930"/>
<evidence type="ECO:0000256" key="1">
    <source>
        <dbReference type="PROSITE-ProRule" id="PRU00339"/>
    </source>
</evidence>
<gene>
    <name evidence="3" type="ORF">CR152_02930</name>
</gene>
<keyword evidence="4" id="KW-1185">Reference proteome</keyword>
<accession>A0A2D2DF25</accession>
<feature type="chain" id="PRO_5013709488" evidence="2">
    <location>
        <begin position="22"/>
        <end position="208"/>
    </location>
</feature>
<dbReference type="InterPro" id="IPR011990">
    <property type="entry name" value="TPR-like_helical_dom_sf"/>
</dbReference>
<dbReference type="SUPFAM" id="SSF48452">
    <property type="entry name" value="TPR-like"/>
    <property type="match status" value="1"/>
</dbReference>
<dbReference type="InterPro" id="IPR019734">
    <property type="entry name" value="TPR_rpt"/>
</dbReference>
<dbReference type="RefSeq" id="WP_099873599.1">
    <property type="nucleotide sequence ID" value="NZ_CP024608.1"/>
</dbReference>
<dbReference type="Gene3D" id="1.25.40.10">
    <property type="entry name" value="Tetratricopeptide repeat domain"/>
    <property type="match status" value="1"/>
</dbReference>
<feature type="repeat" description="TPR" evidence="1">
    <location>
        <begin position="123"/>
        <end position="156"/>
    </location>
</feature>
<dbReference type="Pfam" id="PF13432">
    <property type="entry name" value="TPR_16"/>
    <property type="match status" value="1"/>
</dbReference>
<dbReference type="EMBL" id="CP024608">
    <property type="protein sequence ID" value="ATQ73574.1"/>
    <property type="molecule type" value="Genomic_DNA"/>
</dbReference>
<proteinExistence type="predicted"/>
<evidence type="ECO:0000313" key="3">
    <source>
        <dbReference type="EMBL" id="ATQ73574.1"/>
    </source>
</evidence>
<sequence length="208" mass="22990">MKLLPYLLAGTVLLTSTGAQALNYCGELKNHYGPLDYRKRGQVNLEIVEGAHFTPEVEAGIKGNTSYLGGDLDYTLRAIPNHARALATLAMVSLRDKQVKVPATKWPVECYFNRAIRFAPDDAAVRATYGSYLLSLGKTNEAVNMFTTAVELQPEDPTINYNAGLAYLRKKDYDKARLHAKKAYELGFPLPGLKNKLVAAGKWDEPAR</sequence>
<dbReference type="AlphaFoldDB" id="A0A2D2DF25"/>